<keyword evidence="3" id="KW-1185">Reference proteome</keyword>
<feature type="transmembrane region" description="Helical" evidence="1">
    <location>
        <begin position="20"/>
        <end position="44"/>
    </location>
</feature>
<dbReference type="Proteomes" id="UP001620514">
    <property type="component" value="Unassembled WGS sequence"/>
</dbReference>
<name>A0ABW8MQP0_9BURK</name>
<sequence length="137" mass="14169">MKKQGIAAAAQRWPLWSKVIGAVTFLGGIASIVGVVVGMPAALVSARDIVFGHTTSQVAADSTASSRQASETIIRAARAAAGPTATKQADVIVNNDNRRQNTEINRIDTYGDNAPINLTFGDSSTQKGSVTGVGDTK</sequence>
<comment type="caution">
    <text evidence="2">The sequence shown here is derived from an EMBL/GenBank/DDBJ whole genome shotgun (WGS) entry which is preliminary data.</text>
</comment>
<proteinExistence type="predicted"/>
<evidence type="ECO:0000256" key="1">
    <source>
        <dbReference type="SAM" id="Phobius"/>
    </source>
</evidence>
<accession>A0ABW8MQP0</accession>
<evidence type="ECO:0008006" key="4">
    <source>
        <dbReference type="Google" id="ProtNLM"/>
    </source>
</evidence>
<reference evidence="2 3" key="1">
    <citation type="submission" date="2024-11" db="EMBL/GenBank/DDBJ databases">
        <title>Using genomics to understand microbial adaptation to soil warming.</title>
        <authorList>
            <person name="Deangelis K.M. PhD."/>
        </authorList>
    </citation>
    <scope>NUCLEOTIDE SEQUENCE [LARGE SCALE GENOMIC DNA]</scope>
    <source>
        <strain evidence="2 3">GAS97</strain>
    </source>
</reference>
<evidence type="ECO:0000313" key="3">
    <source>
        <dbReference type="Proteomes" id="UP001620514"/>
    </source>
</evidence>
<protein>
    <recommendedName>
        <fullName evidence="4">Lipoprotein</fullName>
    </recommendedName>
</protein>
<organism evidence="2 3">
    <name type="scientific">Caballeronia udeis</name>
    <dbReference type="NCBI Taxonomy" id="1232866"/>
    <lineage>
        <taxon>Bacteria</taxon>
        <taxon>Pseudomonadati</taxon>
        <taxon>Pseudomonadota</taxon>
        <taxon>Betaproteobacteria</taxon>
        <taxon>Burkholderiales</taxon>
        <taxon>Burkholderiaceae</taxon>
        <taxon>Caballeronia</taxon>
    </lineage>
</organism>
<keyword evidence="1" id="KW-0812">Transmembrane</keyword>
<gene>
    <name evidence="2" type="ORF">ABH943_006035</name>
</gene>
<dbReference type="EMBL" id="JBIYDN010000023">
    <property type="protein sequence ID" value="MFK4446003.1"/>
    <property type="molecule type" value="Genomic_DNA"/>
</dbReference>
<keyword evidence="1" id="KW-0472">Membrane</keyword>
<keyword evidence="1" id="KW-1133">Transmembrane helix</keyword>
<evidence type="ECO:0000313" key="2">
    <source>
        <dbReference type="EMBL" id="MFK4446003.1"/>
    </source>
</evidence>
<dbReference type="RefSeq" id="WP_404610950.1">
    <property type="nucleotide sequence ID" value="NZ_JBIYDN010000023.1"/>
</dbReference>